<organism evidence="2 3">
    <name type="scientific">Dioscorea zingiberensis</name>
    <dbReference type="NCBI Taxonomy" id="325984"/>
    <lineage>
        <taxon>Eukaryota</taxon>
        <taxon>Viridiplantae</taxon>
        <taxon>Streptophyta</taxon>
        <taxon>Embryophyta</taxon>
        <taxon>Tracheophyta</taxon>
        <taxon>Spermatophyta</taxon>
        <taxon>Magnoliopsida</taxon>
        <taxon>Liliopsida</taxon>
        <taxon>Dioscoreales</taxon>
        <taxon>Dioscoreaceae</taxon>
        <taxon>Dioscorea</taxon>
    </lineage>
</organism>
<feature type="region of interest" description="Disordered" evidence="1">
    <location>
        <begin position="130"/>
        <end position="159"/>
    </location>
</feature>
<reference evidence="2" key="2">
    <citation type="journal article" date="2022" name="Hortic Res">
        <title>The genome of Dioscorea zingiberensis sheds light on the biosynthesis, origin and evolution of the medicinally important diosgenin saponins.</title>
        <authorList>
            <person name="Li Y."/>
            <person name="Tan C."/>
            <person name="Li Z."/>
            <person name="Guo J."/>
            <person name="Li S."/>
            <person name="Chen X."/>
            <person name="Wang C."/>
            <person name="Dai X."/>
            <person name="Yang H."/>
            <person name="Song W."/>
            <person name="Hou L."/>
            <person name="Xu J."/>
            <person name="Tong Z."/>
            <person name="Xu A."/>
            <person name="Yuan X."/>
            <person name="Wang W."/>
            <person name="Yang Q."/>
            <person name="Chen L."/>
            <person name="Sun Z."/>
            <person name="Wang K."/>
            <person name="Pan B."/>
            <person name="Chen J."/>
            <person name="Bao Y."/>
            <person name="Liu F."/>
            <person name="Qi X."/>
            <person name="Gang D.R."/>
            <person name="Wen J."/>
            <person name="Li J."/>
        </authorList>
    </citation>
    <scope>NUCLEOTIDE SEQUENCE</scope>
    <source>
        <strain evidence="2">Dzin_1.0</strain>
    </source>
</reference>
<evidence type="ECO:0000256" key="1">
    <source>
        <dbReference type="SAM" id="MobiDB-lite"/>
    </source>
</evidence>
<evidence type="ECO:0000313" key="3">
    <source>
        <dbReference type="Proteomes" id="UP001085076"/>
    </source>
</evidence>
<comment type="caution">
    <text evidence="2">The sequence shown here is derived from an EMBL/GenBank/DDBJ whole genome shotgun (WGS) entry which is preliminary data.</text>
</comment>
<dbReference type="AlphaFoldDB" id="A0A9D5H6B5"/>
<dbReference type="Proteomes" id="UP001085076">
    <property type="component" value="Miscellaneous, Linkage group lg08"/>
</dbReference>
<protein>
    <submittedName>
        <fullName evidence="2">Uncharacterized protein</fullName>
    </submittedName>
</protein>
<accession>A0A9D5H6B5</accession>
<reference evidence="2" key="1">
    <citation type="submission" date="2021-03" db="EMBL/GenBank/DDBJ databases">
        <authorList>
            <person name="Li Z."/>
            <person name="Yang C."/>
        </authorList>
    </citation>
    <scope>NUCLEOTIDE SEQUENCE</scope>
    <source>
        <strain evidence="2">Dzin_1.0</strain>
        <tissue evidence="2">Leaf</tissue>
    </source>
</reference>
<sequence>MLPFRVSPQFSSFILPIEAIFHLEAHKRKKEVVDANTRWKKKLSASRFARRRSKMFGAAGNQSSAVQRAVDLSLASDSGSPVGCRWQRGTGAWLRSWDRCELAMAGCRWRGAGLRRCRTEWRRSCTAGRRLPEEKTSGGGGTSAHLRTAAGRVWPQRRG</sequence>
<keyword evidence="3" id="KW-1185">Reference proteome</keyword>
<name>A0A9D5H6B5_9LILI</name>
<proteinExistence type="predicted"/>
<evidence type="ECO:0000313" key="2">
    <source>
        <dbReference type="EMBL" id="KAJ0965104.1"/>
    </source>
</evidence>
<gene>
    <name evidence="2" type="ORF">J5N97_026242</name>
</gene>
<dbReference type="EMBL" id="JAGGNH010000008">
    <property type="protein sequence ID" value="KAJ0965104.1"/>
    <property type="molecule type" value="Genomic_DNA"/>
</dbReference>